<dbReference type="InterPro" id="IPR035298">
    <property type="entry name" value="PSMD13"/>
</dbReference>
<dbReference type="PANTHER" id="PTHR10539:SF0">
    <property type="entry name" value="26S PROTEASOME NON-ATPASE REGULATORY SUBUNIT 13"/>
    <property type="match status" value="1"/>
</dbReference>
<keyword evidence="2" id="KW-0647">Proteasome</keyword>
<evidence type="ECO:0000256" key="2">
    <source>
        <dbReference type="ARBA" id="ARBA00022942"/>
    </source>
</evidence>
<feature type="domain" description="PCI" evidence="3">
    <location>
        <begin position="191"/>
        <end position="358"/>
    </location>
</feature>
<dbReference type="InterPro" id="IPR040798">
    <property type="entry name" value="Rpn9_C"/>
</dbReference>
<comment type="similarity">
    <text evidence="1">Belongs to the proteasome subunit S11 family.</text>
</comment>
<accession>A0A163K0V6</accession>
<evidence type="ECO:0000313" key="5">
    <source>
        <dbReference type="Proteomes" id="UP000078561"/>
    </source>
</evidence>
<dbReference type="STRING" id="4829.A0A163K0V6"/>
<dbReference type="Proteomes" id="UP000078561">
    <property type="component" value="Unassembled WGS sequence"/>
</dbReference>
<dbReference type="SMART" id="SM00088">
    <property type="entry name" value="PINT"/>
    <property type="match status" value="1"/>
</dbReference>
<protein>
    <recommendedName>
        <fullName evidence="3">PCI domain-containing protein</fullName>
    </recommendedName>
</protein>
<dbReference type="PROSITE" id="PS50250">
    <property type="entry name" value="PCI"/>
    <property type="match status" value="1"/>
</dbReference>
<dbReference type="GO" id="GO:0005634">
    <property type="term" value="C:nucleus"/>
    <property type="evidence" value="ECO:0007669"/>
    <property type="project" value="TreeGrafter"/>
</dbReference>
<dbReference type="InterPro" id="IPR036390">
    <property type="entry name" value="WH_DNA-bd_sf"/>
</dbReference>
<keyword evidence="5" id="KW-1185">Reference proteome</keyword>
<dbReference type="OrthoDB" id="1093at2759"/>
<dbReference type="GO" id="GO:0005829">
    <property type="term" value="C:cytosol"/>
    <property type="evidence" value="ECO:0007669"/>
    <property type="project" value="TreeGrafter"/>
</dbReference>
<dbReference type="PANTHER" id="PTHR10539">
    <property type="entry name" value="26S PROTEASOME NON-ATPASE REGULATORY SUBUNIT 13"/>
    <property type="match status" value="1"/>
</dbReference>
<evidence type="ECO:0000256" key="1">
    <source>
        <dbReference type="ARBA" id="ARBA00006207"/>
    </source>
</evidence>
<dbReference type="InParanoid" id="A0A163K0V6"/>
<reference evidence="4" key="1">
    <citation type="submission" date="2016-04" db="EMBL/GenBank/DDBJ databases">
        <authorList>
            <person name="Evans L.H."/>
            <person name="Alamgir A."/>
            <person name="Owens N."/>
            <person name="Weber N.D."/>
            <person name="Virtaneva K."/>
            <person name="Barbian K."/>
            <person name="Babar A."/>
            <person name="Rosenke K."/>
        </authorList>
    </citation>
    <scope>NUCLEOTIDE SEQUENCE [LARGE SCALE GENOMIC DNA]</scope>
    <source>
        <strain evidence="4">CBS 101.48</strain>
    </source>
</reference>
<name>A0A163K0V6_ABSGL</name>
<dbReference type="OMA" id="SFEDYWE"/>
<dbReference type="InterPro" id="IPR000717">
    <property type="entry name" value="PCI_dom"/>
</dbReference>
<organism evidence="4">
    <name type="scientific">Absidia glauca</name>
    <name type="common">Pin mould</name>
    <dbReference type="NCBI Taxonomy" id="4829"/>
    <lineage>
        <taxon>Eukaryota</taxon>
        <taxon>Fungi</taxon>
        <taxon>Fungi incertae sedis</taxon>
        <taxon>Mucoromycota</taxon>
        <taxon>Mucoromycotina</taxon>
        <taxon>Mucoromycetes</taxon>
        <taxon>Mucorales</taxon>
        <taxon>Cunninghamellaceae</taxon>
        <taxon>Absidia</taxon>
    </lineage>
</organism>
<dbReference type="Pfam" id="PF18261">
    <property type="entry name" value="Rpn9_C"/>
    <property type="match status" value="1"/>
</dbReference>
<dbReference type="FunCoup" id="A0A163K0V6">
    <property type="interactions" value="1137"/>
</dbReference>
<evidence type="ECO:0000259" key="3">
    <source>
        <dbReference type="PROSITE" id="PS50250"/>
    </source>
</evidence>
<dbReference type="InterPro" id="IPR054179">
    <property type="entry name" value="PSD13_N"/>
</dbReference>
<gene>
    <name evidence="4" type="primary">ABSGL_10365.1 scaffold 11921</name>
</gene>
<dbReference type="GO" id="GO:0008541">
    <property type="term" value="C:proteasome regulatory particle, lid subcomplex"/>
    <property type="evidence" value="ECO:0007669"/>
    <property type="project" value="TreeGrafter"/>
</dbReference>
<dbReference type="EMBL" id="LT554386">
    <property type="protein sequence ID" value="SAM04501.1"/>
    <property type="molecule type" value="Genomic_DNA"/>
</dbReference>
<dbReference type="Pfam" id="PF22037">
    <property type="entry name" value="PSD13_N"/>
    <property type="match status" value="1"/>
</dbReference>
<dbReference type="GO" id="GO:0005198">
    <property type="term" value="F:structural molecule activity"/>
    <property type="evidence" value="ECO:0007669"/>
    <property type="project" value="TreeGrafter"/>
</dbReference>
<dbReference type="SUPFAM" id="SSF46785">
    <property type="entry name" value="Winged helix' DNA-binding domain"/>
    <property type="match status" value="1"/>
</dbReference>
<evidence type="ECO:0000313" key="4">
    <source>
        <dbReference type="EMBL" id="SAM04501.1"/>
    </source>
</evidence>
<sequence>MSQSTKTNEMEVDFDVPKYLSDERQKAPSHLQHYFTTFEDLYERKQVDDHKLWHQLTQHILDFFKQAESGPFKVNVYQQFVAEWENKINRLSLVTIALQAASQCQDAQSSVDFLQPIISKVDTPDTQDVYVLAVMESAHFQLMLGQADAVKKVMDRCEKILDGFDSVETAIHASFYRVSAEYFKSQADYVHYYKSALLFLACVNVDEMSAGERVERAYDLAMAALLGDNIYNFGELLMHPVLDSLTNTEHDWLRTLLFTFNNGDIGKFEALGPHLSKQPLLQQNSAALNQKICLMSLIEAVFRRSGDNRVIPFSEIASETRLSVDEVEHLVMKALSIQLLRGSIDQVDQLVVVTWVQPRVLDKSQIDGMRRKLEDWNNQVKKISTFVGQQGGEVFAQ</sequence>
<proteinExistence type="inferred from homology"/>
<dbReference type="AlphaFoldDB" id="A0A163K0V6"/>
<dbReference type="Pfam" id="PF01399">
    <property type="entry name" value="PCI"/>
    <property type="match status" value="1"/>
</dbReference>
<dbReference type="GO" id="GO:0006511">
    <property type="term" value="P:ubiquitin-dependent protein catabolic process"/>
    <property type="evidence" value="ECO:0007669"/>
    <property type="project" value="TreeGrafter"/>
</dbReference>